<evidence type="ECO:0000313" key="1">
    <source>
        <dbReference type="EMBL" id="GEL29478.1"/>
    </source>
</evidence>
<sequence>MSKPIFDPVISVFVKGDSKIHENGIFYKVSYGYENENDNPIFKIQMAYNRRVKGRQAPSYTTNDFKLLAKLQPVLKAKFDDMDKRLRRIVYIYDLDNNSLRPEDSK</sequence>
<evidence type="ECO:0000313" key="2">
    <source>
        <dbReference type="Proteomes" id="UP000321893"/>
    </source>
</evidence>
<proteinExistence type="predicted"/>
<dbReference type="Proteomes" id="UP000321893">
    <property type="component" value="Unassembled WGS sequence"/>
</dbReference>
<reference evidence="1" key="1">
    <citation type="submission" date="2019-07" db="EMBL/GenBank/DDBJ databases">
        <title>Whole genome shotgun sequence of Lactobacillus kefiri NBRC 15888.</title>
        <authorList>
            <person name="Hosoyama A."/>
            <person name="Uohara A."/>
            <person name="Ohji S."/>
            <person name="Ichikawa N."/>
        </authorList>
    </citation>
    <scope>NUCLEOTIDE SEQUENCE [LARGE SCALE GENOMIC DNA]</scope>
    <source>
        <strain evidence="1">NBRC 15888</strain>
    </source>
</reference>
<name>A0A511E223_LENKE</name>
<keyword evidence="2" id="KW-1185">Reference proteome</keyword>
<dbReference type="EMBL" id="BJVK01000069">
    <property type="protein sequence ID" value="GEL29478.1"/>
    <property type="molecule type" value="Genomic_DNA"/>
</dbReference>
<dbReference type="AlphaFoldDB" id="A0A511E223"/>
<organism evidence="1 2">
    <name type="scientific">Lentilactobacillus kefiri</name>
    <name type="common">Lactobacillus kefiri</name>
    <dbReference type="NCBI Taxonomy" id="33962"/>
    <lineage>
        <taxon>Bacteria</taxon>
        <taxon>Bacillati</taxon>
        <taxon>Bacillota</taxon>
        <taxon>Bacilli</taxon>
        <taxon>Lactobacillales</taxon>
        <taxon>Lactobacillaceae</taxon>
        <taxon>Lentilactobacillus</taxon>
    </lineage>
</organism>
<accession>A0A511E223</accession>
<dbReference type="RefSeq" id="WP_054769653.1">
    <property type="nucleotide sequence ID" value="NZ_BJVK01000069.1"/>
</dbReference>
<gene>
    <name evidence="1" type="ORF">LKE01_22980</name>
</gene>
<comment type="caution">
    <text evidence="1">The sequence shown here is derived from an EMBL/GenBank/DDBJ whole genome shotgun (WGS) entry which is preliminary data.</text>
</comment>
<dbReference type="OrthoDB" id="7064586at2"/>
<protein>
    <submittedName>
        <fullName evidence="1">Uncharacterized protein</fullName>
    </submittedName>
</protein>